<sequence>MNKSALAVVTAMLVAAAGYAQAAQWARVAGGGNAGNVYYIDRASVIKKDKTRKVWSLHSFSQAQNSPEGKPYRSVKALHLYSCEDRTTILLSQVFFPEPMGKGEALENYKYEKFTAEDIVPDSPYDNALAVLQEQPEPVFHMPRGGDQSVGDGVKLVQAEAHRFAGGRNPEQRAQMGAADLGTHTNLARLLDQIVDGDADVGKRRTEFANDRLDASRAGPLAGRQRNIGPVRGEYRIDQVRVLFAEGAAGAAASVLLMAHYALCDFCYKVRQSKLIVTSINDNAQSRGAGDLCAHWRNGQLHARSAEPGDTEGARVKCGARTGGAARRTFAAPLDPHRAADRGRAHFLHAGARAAGRRRGTRRAVCRQRCPAHRAPAHRSADRTGPLHGPAGAAGVHGQLPRYRARTVEHRPPCRSGSGRNGLRAARGRHRRRHPGGAQPGRRTDGQRGKSGLPEPAWRAAHAGGPVHPGTPHGALHAHPGQPAARLGISDRWQLCAAGPSRLAQRQQCAELPWRRTGRAGADPGRALEPETVSAQWRPDRSSAALASAIAARLHRGGTPAEPVAPGTRVCRMARDTAGALSGPHGQHRSRSTQNQRRMDRLRAPLRTCHRHQDLGLEPPAHRRHPGHLRGRHRGGLGLGRLYRGRPDRPRARPRHQPHRPGNRQLRHHCRRSPPFRPALRRHHRTVDRTVIGPQPHRRTAGTARAARTGAAPARPAHGRGGTVQGAAGRADAGERTGHGHAARPALAVADHRRRPAVALPGADRHRHGLPRGRVRPARGIPRRLARGRRAAGARYARRYRAGHAARPPQRRGRPHPRPQARRPGIDGSAQVRCLLRGRHRLARQQQQAPRTAAAVRPDAGAAGAPAWPHRSLHRQQDAVRNRDLDPGRTHRHQERRAPKDRGGAPCIAARQWRHDHRQPPSPDLPGRHLGRLLPVHAHCRAGAGRRRADRIPRAVCRAVPGRDGAGAEKTAAPAPALEALPDPRPAQFRPALFAVRVCRAHAVGLADGRAQRQHAAVGHADRCRLVAPHGQRPGAGRPGAGRVRRGAAGGVRPREHAAGRRPGDRRRAVRLVHVRRGQQLHAQRRPRPGRGTVRQCARLDVDIGAAGAARGAVLPGAGRTDHGGNGGGDRAGHRVQRRGLPDLLPPDPGRGAVVGAHRHFFKPVVRHPVGRAVPGRDGGLVHVCRRRHRHRGHGAGDGLPALRHPQGRHAMSSLILDLPPDYRLEDVLAFHRRDAEHVAEQVEDDRLRKGVMLAGVPVVLDIVFHAAPTPTSAACTVHADGKLSKAAQGKIAALAREALLNILGLRIDPAPFCAFAAGDPLFAALVRAQPGLRIVQSATVFEALTWAIIGQQINLSFAIALRRTFITLAGRRHSSGLWCYPAADDAARLDIDDLLSRKFSRAKAETLLRLAHLVATGALPLDVSPSNSIEQISAALLAVKGIGPWTINYGLLRGYGYADCSLHGDVAIRAALQALLGEDVKPDLARTEQLLAQYAPHRTMAAAHLWASLHPRTDA</sequence>
<feature type="compositionally biased region" description="Basic and acidic residues" evidence="3">
    <location>
        <begin position="1053"/>
        <end position="1066"/>
    </location>
</feature>
<feature type="signal peptide" evidence="4">
    <location>
        <begin position="1"/>
        <end position="22"/>
    </location>
</feature>
<feature type="region of interest" description="Disordered" evidence="3">
    <location>
        <begin position="693"/>
        <end position="830"/>
    </location>
</feature>
<dbReference type="InterPro" id="IPR011257">
    <property type="entry name" value="DNA_glycosylase"/>
</dbReference>
<dbReference type="PANTHER" id="PTHR43003:SF5">
    <property type="entry name" value="DNA-3-METHYLADENINE GLYCOSYLASE"/>
    <property type="match status" value="1"/>
</dbReference>
<evidence type="ECO:0000256" key="1">
    <source>
        <dbReference type="ARBA" id="ARBA00022763"/>
    </source>
</evidence>
<proteinExistence type="predicted"/>
<dbReference type="Pfam" id="PF16747">
    <property type="entry name" value="Adhesin_E"/>
    <property type="match status" value="1"/>
</dbReference>
<dbReference type="GO" id="GO:0032993">
    <property type="term" value="C:protein-DNA complex"/>
    <property type="evidence" value="ECO:0007669"/>
    <property type="project" value="TreeGrafter"/>
</dbReference>
<feature type="region of interest" description="Disordered" evidence="3">
    <location>
        <begin position="1028"/>
        <end position="1066"/>
    </location>
</feature>
<feature type="compositionally biased region" description="Basic residues" evidence="3">
    <location>
        <begin position="652"/>
        <end position="677"/>
    </location>
</feature>
<dbReference type="InterPro" id="IPR051912">
    <property type="entry name" value="Alkylbase_DNA_Glycosylase/TA"/>
</dbReference>
<feature type="region of interest" description="Disordered" evidence="3">
    <location>
        <begin position="578"/>
        <end position="598"/>
    </location>
</feature>
<dbReference type="PANTHER" id="PTHR43003">
    <property type="entry name" value="DNA-3-METHYLADENINE GLYCOSYLASE"/>
    <property type="match status" value="1"/>
</dbReference>
<evidence type="ECO:0000256" key="2">
    <source>
        <dbReference type="ARBA" id="ARBA00023204"/>
    </source>
</evidence>
<feature type="domain" description="HhH-GPD" evidence="5">
    <location>
        <begin position="1350"/>
        <end position="1514"/>
    </location>
</feature>
<feature type="region of interest" description="Disordered" evidence="3">
    <location>
        <begin position="616"/>
        <end position="677"/>
    </location>
</feature>
<dbReference type="InterPro" id="IPR010316">
    <property type="entry name" value="AlkA_N"/>
</dbReference>
<dbReference type="Gene3D" id="1.10.1670.40">
    <property type="match status" value="1"/>
</dbReference>
<gene>
    <name evidence="7" type="ORF">Tci_000469</name>
</gene>
<dbReference type="SUPFAM" id="SSF48150">
    <property type="entry name" value="DNA-glycosylase"/>
    <property type="match status" value="1"/>
</dbReference>
<organism evidence="7">
    <name type="scientific">Tanacetum cinerariifolium</name>
    <name type="common">Dalmatian daisy</name>
    <name type="synonym">Chrysanthemum cinerariifolium</name>
    <dbReference type="NCBI Taxonomy" id="118510"/>
    <lineage>
        <taxon>Eukaryota</taxon>
        <taxon>Viridiplantae</taxon>
        <taxon>Streptophyta</taxon>
        <taxon>Embryophyta</taxon>
        <taxon>Tracheophyta</taxon>
        <taxon>Spermatophyta</taxon>
        <taxon>Magnoliopsida</taxon>
        <taxon>eudicotyledons</taxon>
        <taxon>Gunneridae</taxon>
        <taxon>Pentapetalae</taxon>
        <taxon>asterids</taxon>
        <taxon>campanulids</taxon>
        <taxon>Asterales</taxon>
        <taxon>Asteraceae</taxon>
        <taxon>Asteroideae</taxon>
        <taxon>Anthemideae</taxon>
        <taxon>Anthemidinae</taxon>
        <taxon>Tanacetum</taxon>
    </lineage>
</organism>
<protein>
    <submittedName>
        <fullName evidence="7">DNA-3-methyladenine glycosylase 1</fullName>
    </submittedName>
</protein>
<dbReference type="SMART" id="SM00478">
    <property type="entry name" value="ENDO3c"/>
    <property type="match status" value="1"/>
</dbReference>
<feature type="compositionally biased region" description="Basic and acidic residues" evidence="3">
    <location>
        <begin position="875"/>
        <end position="889"/>
    </location>
</feature>
<keyword evidence="1" id="KW-0227">DNA damage</keyword>
<dbReference type="EMBL" id="BKCJ010000007">
    <property type="protein sequence ID" value="GEU28491.1"/>
    <property type="molecule type" value="Genomic_DNA"/>
</dbReference>
<dbReference type="GO" id="GO:0006285">
    <property type="term" value="P:base-excision repair, AP site formation"/>
    <property type="evidence" value="ECO:0007669"/>
    <property type="project" value="TreeGrafter"/>
</dbReference>
<evidence type="ECO:0000256" key="4">
    <source>
        <dbReference type="SAM" id="SignalP"/>
    </source>
</evidence>
<accession>A0A699GG82</accession>
<feature type="region of interest" description="Disordered" evidence="3">
    <location>
        <begin position="842"/>
        <end position="905"/>
    </location>
</feature>
<feature type="domain" description="DNA-3-methyladenine glycosylase AlkA N-terminal" evidence="6">
    <location>
        <begin position="1214"/>
        <end position="1340"/>
    </location>
</feature>
<feature type="chain" id="PRO_5025497482" evidence="4">
    <location>
        <begin position="23"/>
        <end position="1516"/>
    </location>
</feature>
<feature type="region of interest" description="Disordered" evidence="3">
    <location>
        <begin position="1115"/>
        <end position="1134"/>
    </location>
</feature>
<keyword evidence="2" id="KW-0234">DNA repair</keyword>
<feature type="compositionally biased region" description="Basic residues" evidence="3">
    <location>
        <begin position="622"/>
        <end position="635"/>
    </location>
</feature>
<dbReference type="SMART" id="SM01009">
    <property type="entry name" value="AlkA_N"/>
    <property type="match status" value="1"/>
</dbReference>
<dbReference type="GO" id="GO:0032131">
    <property type="term" value="F:alkylated DNA binding"/>
    <property type="evidence" value="ECO:0007669"/>
    <property type="project" value="TreeGrafter"/>
</dbReference>
<reference evidence="7" key="1">
    <citation type="journal article" date="2019" name="Sci. Rep.">
        <title>Draft genome of Tanacetum cinerariifolium, the natural source of mosquito coil.</title>
        <authorList>
            <person name="Yamashiro T."/>
            <person name="Shiraishi A."/>
            <person name="Satake H."/>
            <person name="Nakayama K."/>
        </authorList>
    </citation>
    <scope>NUCLEOTIDE SEQUENCE</scope>
</reference>
<feature type="compositionally biased region" description="Basic residues" evidence="3">
    <location>
        <begin position="765"/>
        <end position="821"/>
    </location>
</feature>
<dbReference type="GO" id="GO:0005737">
    <property type="term" value="C:cytoplasm"/>
    <property type="evidence" value="ECO:0007669"/>
    <property type="project" value="TreeGrafter"/>
</dbReference>
<dbReference type="InterPro" id="IPR031939">
    <property type="entry name" value="Adhesin_E-like"/>
</dbReference>
<dbReference type="Gene3D" id="1.10.340.30">
    <property type="entry name" value="Hypothetical protein, domain 2"/>
    <property type="match status" value="1"/>
</dbReference>
<dbReference type="GO" id="GO:0006307">
    <property type="term" value="P:DNA alkylation repair"/>
    <property type="evidence" value="ECO:0007669"/>
    <property type="project" value="TreeGrafter"/>
</dbReference>
<keyword evidence="4" id="KW-0732">Signal</keyword>
<dbReference type="GO" id="GO:0043916">
    <property type="term" value="F:DNA-7-methylguanine glycosylase activity"/>
    <property type="evidence" value="ECO:0007669"/>
    <property type="project" value="TreeGrafter"/>
</dbReference>
<evidence type="ECO:0000259" key="5">
    <source>
        <dbReference type="SMART" id="SM00478"/>
    </source>
</evidence>
<evidence type="ECO:0000256" key="3">
    <source>
        <dbReference type="SAM" id="MobiDB-lite"/>
    </source>
</evidence>
<comment type="caution">
    <text evidence="7">The sequence shown here is derived from an EMBL/GenBank/DDBJ whole genome shotgun (WGS) entry which is preliminary data.</text>
</comment>
<evidence type="ECO:0000313" key="7">
    <source>
        <dbReference type="EMBL" id="GEU28491.1"/>
    </source>
</evidence>
<feature type="compositionally biased region" description="Low complexity" evidence="3">
    <location>
        <begin position="415"/>
        <end position="425"/>
    </location>
</feature>
<feature type="region of interest" description="Disordered" evidence="3">
    <location>
        <begin position="352"/>
        <end position="483"/>
    </location>
</feature>
<feature type="compositionally biased region" description="Basic residues" evidence="3">
    <location>
        <begin position="355"/>
        <end position="377"/>
    </location>
</feature>
<dbReference type="GO" id="GO:0008725">
    <property type="term" value="F:DNA-3-methyladenine glycosylase activity"/>
    <property type="evidence" value="ECO:0007669"/>
    <property type="project" value="TreeGrafter"/>
</dbReference>
<feature type="compositionally biased region" description="Low complexity" evidence="3">
    <location>
        <begin position="844"/>
        <end position="867"/>
    </location>
</feature>
<evidence type="ECO:0000259" key="6">
    <source>
        <dbReference type="SMART" id="SM01009"/>
    </source>
</evidence>
<dbReference type="InterPro" id="IPR003265">
    <property type="entry name" value="HhH-GPD_domain"/>
</dbReference>
<feature type="compositionally biased region" description="Basic residues" evidence="3">
    <location>
        <begin position="426"/>
        <end position="435"/>
    </location>
</feature>
<name>A0A699GG82_TANCI</name>
<feature type="compositionally biased region" description="Low complexity" evidence="3">
    <location>
        <begin position="701"/>
        <end position="716"/>
    </location>
</feature>